<evidence type="ECO:0000313" key="3">
    <source>
        <dbReference type="Proteomes" id="UP000248961"/>
    </source>
</evidence>
<evidence type="ECO:0000256" key="1">
    <source>
        <dbReference type="SAM" id="MobiDB-lite"/>
    </source>
</evidence>
<dbReference type="GeneID" id="37196619"/>
<feature type="region of interest" description="Disordered" evidence="1">
    <location>
        <begin position="31"/>
        <end position="61"/>
    </location>
</feature>
<dbReference type="RefSeq" id="XP_025556425.1">
    <property type="nucleotide sequence ID" value="XM_025692330.1"/>
</dbReference>
<keyword evidence="3" id="KW-1185">Reference proteome</keyword>
<accession>A0A395IB81</accession>
<reference evidence="2 3" key="1">
    <citation type="submission" date="2018-02" db="EMBL/GenBank/DDBJ databases">
        <title>The genomes of Aspergillus section Nigri reveals drivers in fungal speciation.</title>
        <authorList>
            <consortium name="DOE Joint Genome Institute"/>
            <person name="Vesth T.C."/>
            <person name="Nybo J."/>
            <person name="Theobald S."/>
            <person name="Brandl J."/>
            <person name="Frisvad J.C."/>
            <person name="Nielsen K.F."/>
            <person name="Lyhne E.K."/>
            <person name="Kogle M.E."/>
            <person name="Kuo A."/>
            <person name="Riley R."/>
            <person name="Clum A."/>
            <person name="Nolan M."/>
            <person name="Lipzen A."/>
            <person name="Salamov A."/>
            <person name="Henrissat B."/>
            <person name="Wiebenga A."/>
            <person name="De vries R.P."/>
            <person name="Grigoriev I.V."/>
            <person name="Mortensen U.H."/>
            <person name="Andersen M.R."/>
            <person name="Baker S.E."/>
        </authorList>
    </citation>
    <scope>NUCLEOTIDE SEQUENCE [LARGE SCALE GENOMIC DNA]</scope>
    <source>
        <strain evidence="2 3">CBS 101889</strain>
    </source>
</reference>
<evidence type="ECO:0000313" key="2">
    <source>
        <dbReference type="EMBL" id="RAL17271.1"/>
    </source>
</evidence>
<dbReference type="AlphaFoldDB" id="A0A395IB81"/>
<dbReference type="EMBL" id="KZ824267">
    <property type="protein sequence ID" value="RAL17271.1"/>
    <property type="molecule type" value="Genomic_DNA"/>
</dbReference>
<sequence length="113" mass="12375">MSSSVSSFRFLPPNACLLLFVSPPSISPFFHSSTPPHPRERGRNNTKTAGKNLSNHHDKPNLHSAIPPLSFPSDLLCGDKSVPLEAILALISLLLLQRSYTLSHSFELVVMSL</sequence>
<protein>
    <submittedName>
        <fullName evidence="2">Uncharacterized protein</fullName>
    </submittedName>
</protein>
<gene>
    <name evidence="2" type="ORF">BO97DRAFT_3596</name>
</gene>
<dbReference type="VEuPathDB" id="FungiDB:BO97DRAFT_3596"/>
<dbReference type="Proteomes" id="UP000248961">
    <property type="component" value="Unassembled WGS sequence"/>
</dbReference>
<proteinExistence type="predicted"/>
<organism evidence="2 3">
    <name type="scientific">Aspergillus homomorphus (strain CBS 101889)</name>
    <dbReference type="NCBI Taxonomy" id="1450537"/>
    <lineage>
        <taxon>Eukaryota</taxon>
        <taxon>Fungi</taxon>
        <taxon>Dikarya</taxon>
        <taxon>Ascomycota</taxon>
        <taxon>Pezizomycotina</taxon>
        <taxon>Eurotiomycetes</taxon>
        <taxon>Eurotiomycetidae</taxon>
        <taxon>Eurotiales</taxon>
        <taxon>Aspergillaceae</taxon>
        <taxon>Aspergillus</taxon>
        <taxon>Aspergillus subgen. Circumdati</taxon>
    </lineage>
</organism>
<name>A0A395IB81_ASPHC</name>